<dbReference type="InterPro" id="IPR051218">
    <property type="entry name" value="Sec_MonoDiacylglyc_Lipase"/>
</dbReference>
<evidence type="ECO:0000313" key="3">
    <source>
        <dbReference type="Proteomes" id="UP001500067"/>
    </source>
</evidence>
<feature type="domain" description="Fungal lipase-type" evidence="1">
    <location>
        <begin position="153"/>
        <end position="300"/>
    </location>
</feature>
<dbReference type="Proteomes" id="UP001500067">
    <property type="component" value="Unassembled WGS sequence"/>
</dbReference>
<sequence>MRKLTLFVASLSLMLACKTPDKAVGAVTGNGQLPPSFNQREIFSLSMLSNLPASTYALFYLADLNENKSYRADTLMVGFASPIIDATLANAVDNSVSNAPLKLSNWKRVWGPAVMSSHTSFLLTDKGGAAWVSSASMTIFHNTATPGNYVVGIQATNPCSLQDWMTYDFNVKQQQPWYYGSPTSGNMSMGTYLGLTAIMGLTSNNGVTAVQFLDSIIKNSKIQNSIVITGHSLGGALSPVFALYMQHQLDSIGGGKSNDSVYCLSTAGATPGDTTFANYYNSVMGAHTVRIWNFYDLVPRGWVPSLLTPAMSTNGVGGLYSQSGGSMAYDTVLDCSGKTYIPQPYIAGPTSATVNSVITTVINKADSAAVPYRYICNNGINFQGAATNGNSGIYVSLDTVESFTTKALFAAINLAYGYNFDYNDFLFLSEEAAQHTDAYGMYFQTRGIHEYVKARVQASPISTYHFSCSPVYMPFKLLAEKKTQPAAPSVVIPPNMGTAEFMMAYIHCKGLLD</sequence>
<dbReference type="SUPFAM" id="SSF53474">
    <property type="entry name" value="alpha/beta-Hydrolases"/>
    <property type="match status" value="1"/>
</dbReference>
<comment type="caution">
    <text evidence="2">The sequence shown here is derived from an EMBL/GenBank/DDBJ whole genome shotgun (WGS) entry which is preliminary data.</text>
</comment>
<dbReference type="InterPro" id="IPR002921">
    <property type="entry name" value="Fungal_lipase-type"/>
</dbReference>
<proteinExistence type="predicted"/>
<accession>A0ABP8NJS9</accession>
<dbReference type="RefSeq" id="WP_345083742.1">
    <property type="nucleotide sequence ID" value="NZ_BAABFA010000018.1"/>
</dbReference>
<organism evidence="2 3">
    <name type="scientific">Nemorincola caseinilytica</name>
    <dbReference type="NCBI Taxonomy" id="2054315"/>
    <lineage>
        <taxon>Bacteria</taxon>
        <taxon>Pseudomonadati</taxon>
        <taxon>Bacteroidota</taxon>
        <taxon>Chitinophagia</taxon>
        <taxon>Chitinophagales</taxon>
        <taxon>Chitinophagaceae</taxon>
        <taxon>Nemorincola</taxon>
    </lineage>
</organism>
<dbReference type="PROSITE" id="PS51257">
    <property type="entry name" value="PROKAR_LIPOPROTEIN"/>
    <property type="match status" value="1"/>
</dbReference>
<reference evidence="3" key="1">
    <citation type="journal article" date="2019" name="Int. J. Syst. Evol. Microbiol.">
        <title>The Global Catalogue of Microorganisms (GCM) 10K type strain sequencing project: providing services to taxonomists for standard genome sequencing and annotation.</title>
        <authorList>
            <consortium name="The Broad Institute Genomics Platform"/>
            <consortium name="The Broad Institute Genome Sequencing Center for Infectious Disease"/>
            <person name="Wu L."/>
            <person name="Ma J."/>
        </authorList>
    </citation>
    <scope>NUCLEOTIDE SEQUENCE [LARGE SCALE GENOMIC DNA]</scope>
    <source>
        <strain evidence="3">JCM 32105</strain>
    </source>
</reference>
<dbReference type="Pfam" id="PF01764">
    <property type="entry name" value="Lipase_3"/>
    <property type="match status" value="1"/>
</dbReference>
<dbReference type="EMBL" id="BAABFA010000018">
    <property type="protein sequence ID" value="GAA4468120.1"/>
    <property type="molecule type" value="Genomic_DNA"/>
</dbReference>
<dbReference type="Gene3D" id="3.40.50.1820">
    <property type="entry name" value="alpha/beta hydrolase"/>
    <property type="match status" value="1"/>
</dbReference>
<gene>
    <name evidence="2" type="ORF">GCM10023093_25150</name>
</gene>
<dbReference type="InterPro" id="IPR029058">
    <property type="entry name" value="AB_hydrolase_fold"/>
</dbReference>
<evidence type="ECO:0000313" key="2">
    <source>
        <dbReference type="EMBL" id="GAA4468120.1"/>
    </source>
</evidence>
<dbReference type="PANTHER" id="PTHR45856:SF24">
    <property type="entry name" value="FUNGAL LIPASE-LIKE DOMAIN-CONTAINING PROTEIN"/>
    <property type="match status" value="1"/>
</dbReference>
<evidence type="ECO:0000259" key="1">
    <source>
        <dbReference type="Pfam" id="PF01764"/>
    </source>
</evidence>
<keyword evidence="3" id="KW-1185">Reference proteome</keyword>
<dbReference type="PANTHER" id="PTHR45856">
    <property type="entry name" value="ALPHA/BETA-HYDROLASES SUPERFAMILY PROTEIN"/>
    <property type="match status" value="1"/>
</dbReference>
<protein>
    <recommendedName>
        <fullName evidence="1">Fungal lipase-type domain-containing protein</fullName>
    </recommendedName>
</protein>
<name>A0ABP8NJS9_9BACT</name>